<evidence type="ECO:0000313" key="6">
    <source>
        <dbReference type="EMBL" id="ETW99463.1"/>
    </source>
</evidence>
<keyword evidence="3 4" id="KW-0687">Ribonucleoprotein</keyword>
<dbReference type="PANTHER" id="PTHR14413">
    <property type="entry name" value="RIBOSOMAL PROTEIN L17"/>
    <property type="match status" value="1"/>
</dbReference>
<reference evidence="6 7" key="1">
    <citation type="journal article" date="2014" name="Nature">
        <title>An environmental bacterial taxon with a large and distinct metabolic repertoire.</title>
        <authorList>
            <person name="Wilson M.C."/>
            <person name="Mori T."/>
            <person name="Ruckert C."/>
            <person name="Uria A.R."/>
            <person name="Helf M.J."/>
            <person name="Takada K."/>
            <person name="Gernert C."/>
            <person name="Steffens U.A."/>
            <person name="Heycke N."/>
            <person name="Schmitt S."/>
            <person name="Rinke C."/>
            <person name="Helfrich E.J."/>
            <person name="Brachmann A.O."/>
            <person name="Gurgui C."/>
            <person name="Wakimoto T."/>
            <person name="Kracht M."/>
            <person name="Crusemann M."/>
            <person name="Hentschel U."/>
            <person name="Abe I."/>
            <person name="Matsunaga S."/>
            <person name="Kalinowski J."/>
            <person name="Takeyama H."/>
            <person name="Piel J."/>
        </authorList>
    </citation>
    <scope>NUCLEOTIDE SEQUENCE [LARGE SCALE GENOMIC DNA]</scope>
    <source>
        <strain evidence="7">TSY2</strain>
    </source>
</reference>
<evidence type="ECO:0000313" key="7">
    <source>
        <dbReference type="Proteomes" id="UP000019140"/>
    </source>
</evidence>
<dbReference type="InterPro" id="IPR036373">
    <property type="entry name" value="Ribosomal_bL17_sf"/>
</dbReference>
<sequence length="121" mass="14065">MRHLKKGRSLHRSSSHRKAMLRNLAVSVLTHERVRTTEAKAKEVRRLVDRIITWGKRGDLHARRLTVRQVGSRTVVKRVFDELGPRYQNRPGGYTRMLKIGYRQGDNAPMVLLELVDRPMA</sequence>
<dbReference type="EMBL" id="AZHX01001833">
    <property type="protein sequence ID" value="ETW99463.1"/>
    <property type="molecule type" value="Genomic_DNA"/>
</dbReference>
<dbReference type="FunFam" id="3.90.1030.10:FF:000001">
    <property type="entry name" value="50S ribosomal protein L17"/>
    <property type="match status" value="1"/>
</dbReference>
<comment type="caution">
    <text evidence="6">The sequence shown here is derived from an EMBL/GenBank/DDBJ whole genome shotgun (WGS) entry which is preliminary data.</text>
</comment>
<proteinExistence type="inferred from homology"/>
<dbReference type="GO" id="GO:0022625">
    <property type="term" value="C:cytosolic large ribosomal subunit"/>
    <property type="evidence" value="ECO:0007669"/>
    <property type="project" value="TreeGrafter"/>
</dbReference>
<dbReference type="AlphaFoldDB" id="W4LMZ8"/>
<dbReference type="HAMAP" id="MF_01368">
    <property type="entry name" value="Ribosomal_bL17"/>
    <property type="match status" value="1"/>
</dbReference>
<accession>W4LMZ8</accession>
<evidence type="ECO:0000256" key="3">
    <source>
        <dbReference type="ARBA" id="ARBA00023274"/>
    </source>
</evidence>
<dbReference type="GO" id="GO:0006412">
    <property type="term" value="P:translation"/>
    <property type="evidence" value="ECO:0007669"/>
    <property type="project" value="UniProtKB-UniRule"/>
</dbReference>
<keyword evidence="2 4" id="KW-0689">Ribosomal protein</keyword>
<keyword evidence="7" id="KW-1185">Reference proteome</keyword>
<dbReference type="GO" id="GO:0003735">
    <property type="term" value="F:structural constituent of ribosome"/>
    <property type="evidence" value="ECO:0007669"/>
    <property type="project" value="InterPro"/>
</dbReference>
<organism evidence="6 7">
    <name type="scientific">Candidatus Entotheonella gemina</name>
    <dbReference type="NCBI Taxonomy" id="1429439"/>
    <lineage>
        <taxon>Bacteria</taxon>
        <taxon>Pseudomonadati</taxon>
        <taxon>Nitrospinota/Tectimicrobiota group</taxon>
        <taxon>Candidatus Tectimicrobiota</taxon>
        <taxon>Candidatus Entotheonellia</taxon>
        <taxon>Candidatus Entotheonellales</taxon>
        <taxon>Candidatus Entotheonellaceae</taxon>
        <taxon>Candidatus Entotheonella</taxon>
    </lineage>
</organism>
<dbReference type="NCBIfam" id="TIGR00059">
    <property type="entry name" value="L17"/>
    <property type="match status" value="1"/>
</dbReference>
<dbReference type="InterPro" id="IPR000456">
    <property type="entry name" value="Ribosomal_bL17"/>
</dbReference>
<name>W4LMZ8_9BACT</name>
<dbReference type="Pfam" id="PF01196">
    <property type="entry name" value="Ribosomal_L17"/>
    <property type="match status" value="1"/>
</dbReference>
<dbReference type="PANTHER" id="PTHR14413:SF16">
    <property type="entry name" value="LARGE RIBOSOMAL SUBUNIT PROTEIN BL17M"/>
    <property type="match status" value="1"/>
</dbReference>
<dbReference type="Gene3D" id="3.90.1030.10">
    <property type="entry name" value="Ribosomal protein L17"/>
    <property type="match status" value="1"/>
</dbReference>
<comment type="subunit">
    <text evidence="4">Part of the 50S ribosomal subunit. Contacts protein L32.</text>
</comment>
<evidence type="ECO:0000256" key="2">
    <source>
        <dbReference type="ARBA" id="ARBA00022980"/>
    </source>
</evidence>
<evidence type="ECO:0000256" key="5">
    <source>
        <dbReference type="RuleBase" id="RU000660"/>
    </source>
</evidence>
<dbReference type="Proteomes" id="UP000019140">
    <property type="component" value="Unassembled WGS sequence"/>
</dbReference>
<dbReference type="PATRIC" id="fig|1429439.4.peg.6868"/>
<evidence type="ECO:0000256" key="4">
    <source>
        <dbReference type="HAMAP-Rule" id="MF_01368"/>
    </source>
</evidence>
<gene>
    <name evidence="4" type="primary">rplQ</name>
    <name evidence="6" type="ORF">ETSY2_40810</name>
</gene>
<comment type="similarity">
    <text evidence="1 4 5">Belongs to the bacterial ribosomal protein bL17 family.</text>
</comment>
<dbReference type="HOGENOM" id="CLU_074407_2_2_7"/>
<evidence type="ECO:0000256" key="1">
    <source>
        <dbReference type="ARBA" id="ARBA00008777"/>
    </source>
</evidence>
<dbReference type="SUPFAM" id="SSF64263">
    <property type="entry name" value="Prokaryotic ribosomal protein L17"/>
    <property type="match status" value="1"/>
</dbReference>
<protein>
    <recommendedName>
        <fullName evidence="4">Large ribosomal subunit protein bL17</fullName>
    </recommendedName>
</protein>